<feature type="transmembrane region" description="Helical" evidence="1">
    <location>
        <begin position="25"/>
        <end position="45"/>
    </location>
</feature>
<keyword evidence="1" id="KW-1133">Transmembrane helix</keyword>
<dbReference type="OrthoDB" id="164118at2"/>
<evidence type="ECO:0000313" key="3">
    <source>
        <dbReference type="Proteomes" id="UP000323142"/>
    </source>
</evidence>
<comment type="caution">
    <text evidence="2">The sequence shown here is derived from an EMBL/GenBank/DDBJ whole genome shotgun (WGS) entry which is preliminary data.</text>
</comment>
<dbReference type="EMBL" id="VUOA01000009">
    <property type="protein sequence ID" value="KAA2241083.1"/>
    <property type="molecule type" value="Genomic_DNA"/>
</dbReference>
<feature type="transmembrane region" description="Helical" evidence="1">
    <location>
        <begin position="261"/>
        <end position="285"/>
    </location>
</feature>
<feature type="transmembrane region" description="Helical" evidence="1">
    <location>
        <begin position="223"/>
        <end position="249"/>
    </location>
</feature>
<feature type="transmembrane region" description="Helical" evidence="1">
    <location>
        <begin position="52"/>
        <end position="74"/>
    </location>
</feature>
<proteinExistence type="predicted"/>
<organism evidence="2 3">
    <name type="scientific">Salinarimonas soli</name>
    <dbReference type="NCBI Taxonomy" id="1638099"/>
    <lineage>
        <taxon>Bacteria</taxon>
        <taxon>Pseudomonadati</taxon>
        <taxon>Pseudomonadota</taxon>
        <taxon>Alphaproteobacteria</taxon>
        <taxon>Hyphomicrobiales</taxon>
        <taxon>Salinarimonadaceae</taxon>
        <taxon>Salinarimonas</taxon>
    </lineage>
</organism>
<reference evidence="2 3" key="1">
    <citation type="submission" date="2019-09" db="EMBL/GenBank/DDBJ databases">
        <title>Salinarimonas rosea gen. nov., sp. nov., a new member of the a-2 subgroup of the Proteobacteria.</title>
        <authorList>
            <person name="Liu J."/>
        </authorList>
    </citation>
    <scope>NUCLEOTIDE SEQUENCE [LARGE SCALE GENOMIC DNA]</scope>
    <source>
        <strain evidence="2 3">BN140002</strain>
    </source>
</reference>
<reference evidence="2 3" key="2">
    <citation type="submission" date="2019-09" db="EMBL/GenBank/DDBJ databases">
        <authorList>
            <person name="Jin C."/>
        </authorList>
    </citation>
    <scope>NUCLEOTIDE SEQUENCE [LARGE SCALE GENOMIC DNA]</scope>
    <source>
        <strain evidence="2 3">BN140002</strain>
    </source>
</reference>
<dbReference type="Proteomes" id="UP000323142">
    <property type="component" value="Unassembled WGS sequence"/>
</dbReference>
<dbReference type="InterPro" id="IPR018688">
    <property type="entry name" value="PpoB2-like"/>
</dbReference>
<sequence length="289" mass="29558">MWHRDAYAVKAPTLSAPPPMLLRPVPVALGLTAVLTLAAWTVLLAQAWRREAGIAAFLGALCSPGGILGARSALEGAAAIGLAAGLWVAMSVAMMLPTASAFLVGYAEIAEERGGRGHRTISPIVPALGYLASWAAVSVLAALAQAFVGVALTGVAIPAPAATILAGAGLGAAGLYQFSPTKLACLTSFRDPTPLLREFWAEDVRGVLRLGVAEGMRCFRSCWALMAVMLAIGAMNLIWMALFSALIAAEKLSGSARFARGIGVAFLAAGTALSLSAVGLARLLAFGGF</sequence>
<dbReference type="Pfam" id="PF09948">
    <property type="entry name" value="PpoB2"/>
    <property type="match status" value="1"/>
</dbReference>
<protein>
    <submittedName>
        <fullName evidence="2">DUF2182 domain-containing protein</fullName>
    </submittedName>
</protein>
<feature type="transmembrane region" description="Helical" evidence="1">
    <location>
        <begin position="80"/>
        <end position="106"/>
    </location>
</feature>
<gene>
    <name evidence="2" type="ORF">F0L46_04605</name>
</gene>
<dbReference type="AlphaFoldDB" id="A0A5B2VN63"/>
<keyword evidence="1" id="KW-0472">Membrane</keyword>
<evidence type="ECO:0000256" key="1">
    <source>
        <dbReference type="SAM" id="Phobius"/>
    </source>
</evidence>
<evidence type="ECO:0000313" key="2">
    <source>
        <dbReference type="EMBL" id="KAA2241083.1"/>
    </source>
</evidence>
<keyword evidence="1" id="KW-0812">Transmembrane</keyword>
<feature type="transmembrane region" description="Helical" evidence="1">
    <location>
        <begin position="127"/>
        <end position="148"/>
    </location>
</feature>
<accession>A0A5B2VN63</accession>
<keyword evidence="3" id="KW-1185">Reference proteome</keyword>
<dbReference type="RefSeq" id="WP_149815864.1">
    <property type="nucleotide sequence ID" value="NZ_VUOA01000009.1"/>
</dbReference>
<feature type="transmembrane region" description="Helical" evidence="1">
    <location>
        <begin position="154"/>
        <end position="176"/>
    </location>
</feature>
<name>A0A5B2VN63_9HYPH</name>